<gene>
    <name evidence="2" type="ORF">GCM10020369_10380</name>
</gene>
<keyword evidence="3" id="KW-1185">Reference proteome</keyword>
<dbReference type="EMBL" id="BAAAYN010000006">
    <property type="protein sequence ID" value="GAA3383659.1"/>
    <property type="molecule type" value="Genomic_DNA"/>
</dbReference>
<dbReference type="SUPFAM" id="SSF54593">
    <property type="entry name" value="Glyoxalase/Bleomycin resistance protein/Dihydroxybiphenyl dioxygenase"/>
    <property type="match status" value="1"/>
</dbReference>
<organism evidence="2 3">
    <name type="scientific">Cryptosporangium minutisporangium</name>
    <dbReference type="NCBI Taxonomy" id="113569"/>
    <lineage>
        <taxon>Bacteria</taxon>
        <taxon>Bacillati</taxon>
        <taxon>Actinomycetota</taxon>
        <taxon>Actinomycetes</taxon>
        <taxon>Cryptosporangiales</taxon>
        <taxon>Cryptosporangiaceae</taxon>
        <taxon>Cryptosporangium</taxon>
    </lineage>
</organism>
<dbReference type="InterPro" id="IPR037523">
    <property type="entry name" value="VOC_core"/>
</dbReference>
<proteinExistence type="predicted"/>
<evidence type="ECO:0000313" key="2">
    <source>
        <dbReference type="EMBL" id="GAA3383659.1"/>
    </source>
</evidence>
<reference evidence="3" key="1">
    <citation type="journal article" date="2019" name="Int. J. Syst. Evol. Microbiol.">
        <title>The Global Catalogue of Microorganisms (GCM) 10K type strain sequencing project: providing services to taxonomists for standard genome sequencing and annotation.</title>
        <authorList>
            <consortium name="The Broad Institute Genomics Platform"/>
            <consortium name="The Broad Institute Genome Sequencing Center for Infectious Disease"/>
            <person name="Wu L."/>
            <person name="Ma J."/>
        </authorList>
    </citation>
    <scope>NUCLEOTIDE SEQUENCE [LARGE SCALE GENOMIC DNA]</scope>
    <source>
        <strain evidence="3">JCM 9458</strain>
    </source>
</reference>
<dbReference type="Gene3D" id="3.10.180.10">
    <property type="entry name" value="2,3-Dihydroxybiphenyl 1,2-Dioxygenase, domain 1"/>
    <property type="match status" value="1"/>
</dbReference>
<dbReference type="PROSITE" id="PS51819">
    <property type="entry name" value="VOC"/>
    <property type="match status" value="1"/>
</dbReference>
<accession>A0ABP6SS86</accession>
<evidence type="ECO:0000259" key="1">
    <source>
        <dbReference type="PROSITE" id="PS51819"/>
    </source>
</evidence>
<dbReference type="Proteomes" id="UP001501676">
    <property type="component" value="Unassembled WGS sequence"/>
</dbReference>
<feature type="domain" description="VOC" evidence="1">
    <location>
        <begin position="24"/>
        <end position="160"/>
    </location>
</feature>
<protein>
    <recommendedName>
        <fullName evidence="1">VOC domain-containing protein</fullName>
    </recommendedName>
</protein>
<name>A0ABP6SS86_9ACTN</name>
<dbReference type="Pfam" id="PF00903">
    <property type="entry name" value="Glyoxalase"/>
    <property type="match status" value="1"/>
</dbReference>
<dbReference type="InterPro" id="IPR004360">
    <property type="entry name" value="Glyas_Fos-R_dOase_dom"/>
</dbReference>
<sequence length="167" mass="17672">MDGPAPIGCRQRSHEELTVAVDLKLEVVVIPVSDVDKAKDFYTGLGWRLDADFTTDEHFRVIQVTPPGSPASVIFGTGLTTATPGSVQGLHLAVDDIEAAHAELSGLGVGISEVFHDAGGVFHHAGTEGRVPGPDPKRGSYASFASFADPDGNEWVLQEITTRLPGR</sequence>
<dbReference type="InterPro" id="IPR029068">
    <property type="entry name" value="Glyas_Bleomycin-R_OHBP_Dase"/>
</dbReference>
<comment type="caution">
    <text evidence="2">The sequence shown here is derived from an EMBL/GenBank/DDBJ whole genome shotgun (WGS) entry which is preliminary data.</text>
</comment>
<evidence type="ECO:0000313" key="3">
    <source>
        <dbReference type="Proteomes" id="UP001501676"/>
    </source>
</evidence>